<comment type="subcellular location">
    <subcellularLocation>
        <location evidence="5">Cytoplasm</location>
    </subcellularLocation>
</comment>
<evidence type="ECO:0000259" key="6">
    <source>
        <dbReference type="PROSITE" id="PS50250"/>
    </source>
</evidence>
<keyword evidence="4 5" id="KW-0648">Protein biosynthesis</keyword>
<dbReference type="InterPro" id="IPR027528">
    <property type="entry name" value="eIF3m"/>
</dbReference>
<gene>
    <name evidence="7" type="ORF">MANES_02G056600v8</name>
</gene>
<feature type="domain" description="PCI" evidence="6">
    <location>
        <begin position="198"/>
        <end position="364"/>
    </location>
</feature>
<comment type="caution">
    <text evidence="7">The sequence shown here is derived from an EMBL/GenBank/DDBJ whole genome shotgun (WGS) entry which is preliminary data.</text>
</comment>
<dbReference type="InterPro" id="IPR040750">
    <property type="entry name" value="eIF3m_C_helix"/>
</dbReference>
<keyword evidence="8" id="KW-1185">Reference proteome</keyword>
<dbReference type="Pfam" id="PF01399">
    <property type="entry name" value="PCI"/>
    <property type="match status" value="1"/>
</dbReference>
<dbReference type="Gramene" id="Manes.02G056600.1.v8.1">
    <property type="protein sequence ID" value="Manes.02G056600.1.v8.1.CDS"/>
    <property type="gene ID" value="Manes.02G056600.v8.1"/>
</dbReference>
<dbReference type="EMBL" id="CM004388">
    <property type="protein sequence ID" value="OAY56930.1"/>
    <property type="molecule type" value="Genomic_DNA"/>
</dbReference>
<comment type="similarity">
    <text evidence="1">Belongs to the CSN7/EIF3M family. CSN7 subfamily.</text>
</comment>
<evidence type="ECO:0000256" key="3">
    <source>
        <dbReference type="ARBA" id="ARBA00022540"/>
    </source>
</evidence>
<dbReference type="HAMAP" id="MF_03012">
    <property type="entry name" value="eIF3m"/>
    <property type="match status" value="1"/>
</dbReference>
<dbReference type="PANTHER" id="PTHR15350">
    <property type="entry name" value="COP9 SIGNALOSOME COMPLEX SUBUNIT 7/DENDRITIC CELL PROTEIN GA17"/>
    <property type="match status" value="1"/>
</dbReference>
<dbReference type="OMA" id="FNDEHKG"/>
<protein>
    <recommendedName>
        <fullName evidence="5">Eukaryotic translation initiation factor 3 subunit M</fullName>
        <shortName evidence="5">eIF3m</shortName>
    </recommendedName>
</protein>
<sequence length="412" mass="46582">MTTVVPISEEDPTLSVVRFTSELAWADAGPEVAERQVSRLCVEAQECMVMGRWLDLASLMLTSADLIFSNSKVSEKDLECIFTVICDLVSKSGSPDEALEMAKLICGKIILQPTDKPALRLKILFNLYNLLEDAYSRFYVYMRALNLAVSGKVMEHIIPSFKTIDSFLKEWNLDVKDQRDLFLGISNVLRENKSSGKDSFKFLTKYLATFSGEDAYAMAEAKEEAVRTIIVFVKAPDIFQCDLLGMPAVEQLEKDAKYALVYQLLNIFLTQRLDAYLEFHAANSALLKSYGLVHEDCISKMRLMSLVDLASDGSGRIQYNLIQDTLRINNDEVELWVVKAITARLINCKMDQMNQVVLVSTCIDRVFRQHHWLKLRAKLATWRGNISNVIDTIQANKITEDGSLAMQGLMIR</sequence>
<dbReference type="Proteomes" id="UP000091857">
    <property type="component" value="Chromosome 2"/>
</dbReference>
<dbReference type="GO" id="GO:0033290">
    <property type="term" value="C:eukaryotic 48S preinitiation complex"/>
    <property type="evidence" value="ECO:0007669"/>
    <property type="project" value="UniProtKB-UniRule"/>
</dbReference>
<dbReference type="AlphaFoldDB" id="A0A2C9WCR1"/>
<proteinExistence type="inferred from homology"/>
<keyword evidence="2 5" id="KW-0963">Cytoplasm</keyword>
<evidence type="ECO:0000256" key="4">
    <source>
        <dbReference type="ARBA" id="ARBA00022917"/>
    </source>
</evidence>
<organism evidence="7 8">
    <name type="scientific">Manihot esculenta</name>
    <name type="common">Cassava</name>
    <name type="synonym">Jatropha manihot</name>
    <dbReference type="NCBI Taxonomy" id="3983"/>
    <lineage>
        <taxon>Eukaryota</taxon>
        <taxon>Viridiplantae</taxon>
        <taxon>Streptophyta</taxon>
        <taxon>Embryophyta</taxon>
        <taxon>Tracheophyta</taxon>
        <taxon>Spermatophyta</taxon>
        <taxon>Magnoliopsida</taxon>
        <taxon>eudicotyledons</taxon>
        <taxon>Gunneridae</taxon>
        <taxon>Pentapetalae</taxon>
        <taxon>rosids</taxon>
        <taxon>fabids</taxon>
        <taxon>Malpighiales</taxon>
        <taxon>Euphorbiaceae</taxon>
        <taxon>Crotonoideae</taxon>
        <taxon>Manihoteae</taxon>
        <taxon>Manihot</taxon>
    </lineage>
</organism>
<dbReference type="Pfam" id="PF18005">
    <property type="entry name" value="eIF3m_C_helix"/>
    <property type="match status" value="1"/>
</dbReference>
<dbReference type="STRING" id="3983.A0A2C9WCR1"/>
<dbReference type="InterPro" id="IPR045237">
    <property type="entry name" value="COPS7/eIF3m"/>
</dbReference>
<dbReference type="OrthoDB" id="10267031at2759"/>
<dbReference type="InterPro" id="IPR000717">
    <property type="entry name" value="PCI_dom"/>
</dbReference>
<dbReference type="GO" id="GO:0071541">
    <property type="term" value="C:eukaryotic translation initiation factor 3 complex, eIF3m"/>
    <property type="evidence" value="ECO:0007669"/>
    <property type="project" value="UniProtKB-UniRule"/>
</dbReference>
<dbReference type="GO" id="GO:0001732">
    <property type="term" value="P:formation of cytoplasmic translation initiation complex"/>
    <property type="evidence" value="ECO:0007669"/>
    <property type="project" value="UniProtKB-UniRule"/>
</dbReference>
<evidence type="ECO:0000256" key="1">
    <source>
        <dbReference type="ARBA" id="ARBA00008482"/>
    </source>
</evidence>
<dbReference type="GO" id="GO:0016282">
    <property type="term" value="C:eukaryotic 43S preinitiation complex"/>
    <property type="evidence" value="ECO:0007669"/>
    <property type="project" value="UniProtKB-UniRule"/>
</dbReference>
<dbReference type="GO" id="GO:0003743">
    <property type="term" value="F:translation initiation factor activity"/>
    <property type="evidence" value="ECO:0007669"/>
    <property type="project" value="UniProtKB-UniRule"/>
</dbReference>
<dbReference type="PROSITE" id="PS50250">
    <property type="entry name" value="PCI"/>
    <property type="match status" value="1"/>
</dbReference>
<dbReference type="GO" id="GO:0005852">
    <property type="term" value="C:eukaryotic translation initiation factor 3 complex"/>
    <property type="evidence" value="ECO:0000318"/>
    <property type="project" value="GO_Central"/>
</dbReference>
<comment type="function">
    <text evidence="5">Component of the eukaryotic translation initiation factor 3 (eIF-3) complex, which is involved in protein synthesis of a specialized repertoire of mRNAs and, together with other initiation factors, stimulates binding of mRNA and methionyl-tRNAi to the 40S ribosome. The eIF-3 complex specifically targets and initiates translation of a subset of mRNAs involved in cell proliferation.</text>
</comment>
<keyword evidence="3 5" id="KW-0396">Initiation factor</keyword>
<dbReference type="PANTHER" id="PTHR15350:SF2">
    <property type="entry name" value="EUKARYOTIC TRANSLATION INITIATION FACTOR 3 SUBUNIT M"/>
    <property type="match status" value="1"/>
</dbReference>
<name>A0A2C9WCR1_MANES</name>
<comment type="similarity">
    <text evidence="5">Belongs to the eIF-3 subunit M family.</text>
</comment>
<evidence type="ECO:0000256" key="2">
    <source>
        <dbReference type="ARBA" id="ARBA00022490"/>
    </source>
</evidence>
<reference evidence="8" key="1">
    <citation type="journal article" date="2016" name="Nat. Biotechnol.">
        <title>Sequencing wild and cultivated cassava and related species reveals extensive interspecific hybridization and genetic diversity.</title>
        <authorList>
            <person name="Bredeson J.V."/>
            <person name="Lyons J.B."/>
            <person name="Prochnik S.E."/>
            <person name="Wu G.A."/>
            <person name="Ha C.M."/>
            <person name="Edsinger-Gonzales E."/>
            <person name="Grimwood J."/>
            <person name="Schmutz J."/>
            <person name="Rabbi I.Y."/>
            <person name="Egesi C."/>
            <person name="Nauluvula P."/>
            <person name="Lebot V."/>
            <person name="Ndunguru J."/>
            <person name="Mkamilo G."/>
            <person name="Bart R.S."/>
            <person name="Setter T.L."/>
            <person name="Gleadow R.M."/>
            <person name="Kulakow P."/>
            <person name="Ferguson M.E."/>
            <person name="Rounsley S."/>
            <person name="Rokhsar D.S."/>
        </authorList>
    </citation>
    <scope>NUCLEOTIDE SEQUENCE [LARGE SCALE GENOMIC DNA]</scope>
    <source>
        <strain evidence="8">cv. AM560-2</strain>
    </source>
</reference>
<evidence type="ECO:0000256" key="5">
    <source>
        <dbReference type="HAMAP-Rule" id="MF_03012"/>
    </source>
</evidence>
<evidence type="ECO:0000313" key="8">
    <source>
        <dbReference type="Proteomes" id="UP000091857"/>
    </source>
</evidence>
<evidence type="ECO:0000313" key="7">
    <source>
        <dbReference type="EMBL" id="OAY56930.1"/>
    </source>
</evidence>
<comment type="subunit">
    <text evidence="5">Component of the eukaryotic translation initiation factor 3 (eIF-3) complex.</text>
</comment>
<dbReference type="SMART" id="SM00088">
    <property type="entry name" value="PINT"/>
    <property type="match status" value="1"/>
</dbReference>
<dbReference type="GO" id="GO:0002183">
    <property type="term" value="P:cytoplasmic translational initiation"/>
    <property type="evidence" value="ECO:0000318"/>
    <property type="project" value="GO_Central"/>
</dbReference>
<accession>A0A2C9WCR1</accession>